<evidence type="ECO:0000313" key="5">
    <source>
        <dbReference type="EMBL" id="KAJ0982695.1"/>
    </source>
</evidence>
<sequence length="314" mass="34009">MEVKLSKEASAIPTVLVTNEGGINDYGLRILVRVLLSTGCFRVFVCAPASSQSGVGHGITWHQDLCVKPVKIEGAIAFAVTGTPADCASLGVSGVLFYGTTPDLVLSGINVGNTCGNTICYSGTVAAAQEAFLQGVPSIALSYGWRNNISSTHDLKLAAESCLPIISFVLNETKNKTFPPQSFLNINVPTNVSNHKGFRLANLGKFKMKNDYTPTANMHVINASGATERDAFSSPSQEQLWLRRDILAIANLDEGDDIDYRAIQAGYITITLLGALFSSEIPTFPYLRAWLREINPNHHSSYDCSEIPDWSIYK</sequence>
<comment type="similarity">
    <text evidence="1">Belongs to the SurE nucleotidase family.</text>
</comment>
<keyword evidence="3" id="KW-0378">Hydrolase</keyword>
<organism evidence="5 6">
    <name type="scientific">Dioscorea zingiberensis</name>
    <dbReference type="NCBI Taxonomy" id="325984"/>
    <lineage>
        <taxon>Eukaryota</taxon>
        <taxon>Viridiplantae</taxon>
        <taxon>Streptophyta</taxon>
        <taxon>Embryophyta</taxon>
        <taxon>Tracheophyta</taxon>
        <taxon>Spermatophyta</taxon>
        <taxon>Magnoliopsida</taxon>
        <taxon>Liliopsida</taxon>
        <taxon>Dioscoreales</taxon>
        <taxon>Dioscoreaceae</taxon>
        <taxon>Dioscorea</taxon>
    </lineage>
</organism>
<feature type="domain" description="Survival protein SurE-like phosphatase/nucleotidase" evidence="4">
    <location>
        <begin position="15"/>
        <end position="208"/>
    </location>
</feature>
<dbReference type="GO" id="GO:0008252">
    <property type="term" value="F:nucleotidase activity"/>
    <property type="evidence" value="ECO:0007669"/>
    <property type="project" value="InterPro"/>
</dbReference>
<name>A0A9D5HMW3_9LILI</name>
<evidence type="ECO:0000256" key="3">
    <source>
        <dbReference type="ARBA" id="ARBA00022801"/>
    </source>
</evidence>
<dbReference type="GO" id="GO:0046872">
    <property type="term" value="F:metal ion binding"/>
    <property type="evidence" value="ECO:0007669"/>
    <property type="project" value="UniProtKB-KW"/>
</dbReference>
<evidence type="ECO:0000259" key="4">
    <source>
        <dbReference type="Pfam" id="PF01975"/>
    </source>
</evidence>
<keyword evidence="6" id="KW-1185">Reference proteome</keyword>
<evidence type="ECO:0000313" key="6">
    <source>
        <dbReference type="Proteomes" id="UP001085076"/>
    </source>
</evidence>
<dbReference type="InterPro" id="IPR002828">
    <property type="entry name" value="SurE-like_Pase/nucleotidase"/>
</dbReference>
<dbReference type="Gene3D" id="3.40.1210.10">
    <property type="entry name" value="Survival protein SurE-like phosphatase/nucleotidase"/>
    <property type="match status" value="1"/>
</dbReference>
<dbReference type="Proteomes" id="UP001085076">
    <property type="component" value="Miscellaneous, Linkage group lg02"/>
</dbReference>
<dbReference type="HAMAP" id="MF_00060">
    <property type="entry name" value="SurE"/>
    <property type="match status" value="1"/>
</dbReference>
<dbReference type="OrthoDB" id="202825at2759"/>
<evidence type="ECO:0000256" key="1">
    <source>
        <dbReference type="ARBA" id="ARBA00011062"/>
    </source>
</evidence>
<protein>
    <recommendedName>
        <fullName evidence="4">Survival protein SurE-like phosphatase/nucleotidase domain-containing protein</fullName>
    </recommendedName>
</protein>
<reference evidence="5" key="1">
    <citation type="submission" date="2021-03" db="EMBL/GenBank/DDBJ databases">
        <authorList>
            <person name="Li Z."/>
            <person name="Yang C."/>
        </authorList>
    </citation>
    <scope>NUCLEOTIDE SEQUENCE</scope>
    <source>
        <strain evidence="5">Dzin_1.0</strain>
        <tissue evidence="5">Leaf</tissue>
    </source>
</reference>
<proteinExistence type="inferred from homology"/>
<dbReference type="AlphaFoldDB" id="A0A9D5HMW3"/>
<keyword evidence="2" id="KW-0479">Metal-binding</keyword>
<comment type="caution">
    <text evidence="5">The sequence shown here is derived from an EMBL/GenBank/DDBJ whole genome shotgun (WGS) entry which is preliminary data.</text>
</comment>
<dbReference type="PANTHER" id="PTHR30457">
    <property type="entry name" value="5'-NUCLEOTIDASE SURE"/>
    <property type="match status" value="1"/>
</dbReference>
<dbReference type="PANTHER" id="PTHR30457:SF0">
    <property type="entry name" value="PHOSPHATASE, PUTATIVE (AFU_ORTHOLOGUE AFUA_4G01070)-RELATED"/>
    <property type="match status" value="1"/>
</dbReference>
<dbReference type="GO" id="GO:0005829">
    <property type="term" value="C:cytosol"/>
    <property type="evidence" value="ECO:0007669"/>
    <property type="project" value="TreeGrafter"/>
</dbReference>
<accession>A0A9D5HMW3</accession>
<evidence type="ECO:0000256" key="2">
    <source>
        <dbReference type="ARBA" id="ARBA00022723"/>
    </source>
</evidence>
<reference evidence="5" key="2">
    <citation type="journal article" date="2022" name="Hortic Res">
        <title>The genome of Dioscorea zingiberensis sheds light on the biosynthesis, origin and evolution of the medicinally important diosgenin saponins.</title>
        <authorList>
            <person name="Li Y."/>
            <person name="Tan C."/>
            <person name="Li Z."/>
            <person name="Guo J."/>
            <person name="Li S."/>
            <person name="Chen X."/>
            <person name="Wang C."/>
            <person name="Dai X."/>
            <person name="Yang H."/>
            <person name="Song W."/>
            <person name="Hou L."/>
            <person name="Xu J."/>
            <person name="Tong Z."/>
            <person name="Xu A."/>
            <person name="Yuan X."/>
            <person name="Wang W."/>
            <person name="Yang Q."/>
            <person name="Chen L."/>
            <person name="Sun Z."/>
            <person name="Wang K."/>
            <person name="Pan B."/>
            <person name="Chen J."/>
            <person name="Bao Y."/>
            <person name="Liu F."/>
            <person name="Qi X."/>
            <person name="Gang D.R."/>
            <person name="Wen J."/>
            <person name="Li J."/>
        </authorList>
    </citation>
    <scope>NUCLEOTIDE SEQUENCE</scope>
    <source>
        <strain evidence="5">Dzin_1.0</strain>
    </source>
</reference>
<dbReference type="Pfam" id="PF01975">
    <property type="entry name" value="SurE"/>
    <property type="match status" value="1"/>
</dbReference>
<dbReference type="InterPro" id="IPR036523">
    <property type="entry name" value="SurE-like_sf"/>
</dbReference>
<dbReference type="InterPro" id="IPR030048">
    <property type="entry name" value="SurE"/>
</dbReference>
<gene>
    <name evidence="5" type="ORF">J5N97_010950</name>
</gene>
<dbReference type="SUPFAM" id="SSF64167">
    <property type="entry name" value="SurE-like"/>
    <property type="match status" value="1"/>
</dbReference>
<dbReference type="EMBL" id="JAGGNH010000002">
    <property type="protein sequence ID" value="KAJ0982695.1"/>
    <property type="molecule type" value="Genomic_DNA"/>
</dbReference>
<dbReference type="NCBIfam" id="TIGR00087">
    <property type="entry name" value="surE"/>
    <property type="match status" value="1"/>
</dbReference>